<evidence type="ECO:0000256" key="1">
    <source>
        <dbReference type="SAM" id="MobiDB-lite"/>
    </source>
</evidence>
<evidence type="ECO:0000313" key="2">
    <source>
        <dbReference type="EMBL" id="CAB4147061.1"/>
    </source>
</evidence>
<reference evidence="2" key="1">
    <citation type="submission" date="2020-04" db="EMBL/GenBank/DDBJ databases">
        <authorList>
            <person name="Chiriac C."/>
            <person name="Salcher M."/>
            <person name="Ghai R."/>
            <person name="Kavagutti S V."/>
        </authorList>
    </citation>
    <scope>NUCLEOTIDE SEQUENCE</scope>
</reference>
<accession>A0A6J5MM48</accession>
<proteinExistence type="predicted"/>
<sequence>MAAQAKSRKIKGWGPANVTVYEPPDLKSWQGLPPNRFTAYNSRAATAPRAKLYPLIIFAMASSTRNKLAPQPEDNGGEDETLLNPADLLGGAPQPGDNGGEDETLQEDGDGEPKAPLSLADLLKIGATAKSPSRAKGGDGSGRANQPPIAWNPATIAAASALPVPLELPARYPSRGPSGQLQGPPAFVAAPKDLEALNQATCPDRRNDPLLAVIRAALLNDWHGHRMHRGASAADGGTLPVELLLTVLATVPMQQKARKWAQQLAGSGQTNLLAQCANVAGRFAILRPQGITLVRDFYASTN</sequence>
<gene>
    <name evidence="2" type="ORF">UFOVP431_9</name>
</gene>
<organism evidence="2">
    <name type="scientific">uncultured Caudovirales phage</name>
    <dbReference type="NCBI Taxonomy" id="2100421"/>
    <lineage>
        <taxon>Viruses</taxon>
        <taxon>Duplodnaviria</taxon>
        <taxon>Heunggongvirae</taxon>
        <taxon>Uroviricota</taxon>
        <taxon>Caudoviricetes</taxon>
        <taxon>Peduoviridae</taxon>
        <taxon>Maltschvirus</taxon>
        <taxon>Maltschvirus maltsch</taxon>
    </lineage>
</organism>
<protein>
    <submittedName>
        <fullName evidence="2">Uncharacterized protein</fullName>
    </submittedName>
</protein>
<feature type="region of interest" description="Disordered" evidence="1">
    <location>
        <begin position="129"/>
        <end position="149"/>
    </location>
</feature>
<dbReference type="EMBL" id="LR796483">
    <property type="protein sequence ID" value="CAB4147061.1"/>
    <property type="molecule type" value="Genomic_DNA"/>
</dbReference>
<feature type="compositionally biased region" description="Acidic residues" evidence="1">
    <location>
        <begin position="99"/>
        <end position="110"/>
    </location>
</feature>
<name>A0A6J5MM48_9CAUD</name>
<feature type="region of interest" description="Disordered" evidence="1">
    <location>
        <begin position="67"/>
        <end position="116"/>
    </location>
</feature>